<keyword evidence="2" id="KW-1185">Reference proteome</keyword>
<dbReference type="AlphaFoldDB" id="A0A7W1XRM9"/>
<dbReference type="SUPFAM" id="SSF56059">
    <property type="entry name" value="Glutathione synthetase ATP-binding domain-like"/>
    <property type="match status" value="1"/>
</dbReference>
<dbReference type="EMBL" id="JACEOL010000018">
    <property type="protein sequence ID" value="MBA4601841.1"/>
    <property type="molecule type" value="Genomic_DNA"/>
</dbReference>
<protein>
    <submittedName>
        <fullName evidence="1">YheC/YheD family protein</fullName>
    </submittedName>
</protein>
<dbReference type="Proteomes" id="UP000538292">
    <property type="component" value="Unassembled WGS sequence"/>
</dbReference>
<dbReference type="RefSeq" id="WP_181738740.1">
    <property type="nucleotide sequence ID" value="NZ_JACEOL010000018.1"/>
</dbReference>
<gene>
    <name evidence="1" type="ORF">H2C83_05790</name>
</gene>
<reference evidence="1 2" key="1">
    <citation type="submission" date="2020-07" db="EMBL/GenBank/DDBJ databases">
        <title>Thermoactinomyces phylogeny.</title>
        <authorList>
            <person name="Dunlap C."/>
        </authorList>
    </citation>
    <scope>NUCLEOTIDE SEQUENCE [LARGE SCALE GENOMIC DNA]</scope>
    <source>
        <strain evidence="1 2">AMNI-1</strain>
    </source>
</reference>
<accession>A0A7W1XRM9</accession>
<dbReference type="Pfam" id="PF14398">
    <property type="entry name" value="ATPgrasp_YheCD"/>
    <property type="match status" value="1"/>
</dbReference>
<dbReference type="InterPro" id="IPR026838">
    <property type="entry name" value="YheC/D"/>
</dbReference>
<proteinExistence type="predicted"/>
<comment type="caution">
    <text evidence="1">The sequence shown here is derived from an EMBL/GenBank/DDBJ whole genome shotgun (WGS) entry which is preliminary data.</text>
</comment>
<evidence type="ECO:0000313" key="2">
    <source>
        <dbReference type="Proteomes" id="UP000538292"/>
    </source>
</evidence>
<sequence>MKNQHATRNKWLKYKFMKTKRLLPYLPETRIMTRASFWNLLGKYRHILIKPIRGSRGKGIIQVSAIGNNQYGIHFENRRITIRGKENTYRYLKRKIKSSKYRTQSGYIVQRRIPRPTVNGRPFDIRAIVQRPKSFKSWVVTGKIAKIAGKGYIVSNISRSNGTVMPLEIAIKKSSLKKPSIKILISKVNKVAILTARRLESFFKGHRIYGLDIVLDQNGHVWIIEANLFPILSHFRKLKDKTMYRRIMAYKAGRKIK</sequence>
<name>A0A7W1XRM9_9BACL</name>
<organism evidence="1 2">
    <name type="scientific">Thermoactinomyces mirandus</name>
    <dbReference type="NCBI Taxonomy" id="2756294"/>
    <lineage>
        <taxon>Bacteria</taxon>
        <taxon>Bacillati</taxon>
        <taxon>Bacillota</taxon>
        <taxon>Bacilli</taxon>
        <taxon>Bacillales</taxon>
        <taxon>Thermoactinomycetaceae</taxon>
        <taxon>Thermoactinomyces</taxon>
    </lineage>
</organism>
<evidence type="ECO:0000313" key="1">
    <source>
        <dbReference type="EMBL" id="MBA4601841.1"/>
    </source>
</evidence>
<dbReference type="Gene3D" id="3.30.470.20">
    <property type="entry name" value="ATP-grasp fold, B domain"/>
    <property type="match status" value="1"/>
</dbReference>